<dbReference type="SUPFAM" id="SSF53098">
    <property type="entry name" value="Ribonuclease H-like"/>
    <property type="match status" value="1"/>
</dbReference>
<feature type="domain" description="RNase H type-1" evidence="2">
    <location>
        <begin position="30"/>
        <end position="103"/>
    </location>
</feature>
<dbReference type="InterPro" id="IPR036397">
    <property type="entry name" value="RNaseH_sf"/>
</dbReference>
<dbReference type="OrthoDB" id="690769at2759"/>
<dbReference type="PANTHER" id="PTHR47074:SF73">
    <property type="entry name" value="OS04G0448401 PROTEIN"/>
    <property type="match status" value="1"/>
</dbReference>
<dbReference type="InterPro" id="IPR052929">
    <property type="entry name" value="RNase_H-like_EbsB-rel"/>
</dbReference>
<dbReference type="InterPro" id="IPR044730">
    <property type="entry name" value="RNase_H-like_dom_plant"/>
</dbReference>
<keyword evidence="4" id="KW-1185">Reference proteome</keyword>
<evidence type="ECO:0000313" key="3">
    <source>
        <dbReference type="EMBL" id="CAD6226817.1"/>
    </source>
</evidence>
<organism evidence="3 4">
    <name type="scientific">Miscanthus lutarioriparius</name>
    <dbReference type="NCBI Taxonomy" id="422564"/>
    <lineage>
        <taxon>Eukaryota</taxon>
        <taxon>Viridiplantae</taxon>
        <taxon>Streptophyta</taxon>
        <taxon>Embryophyta</taxon>
        <taxon>Tracheophyta</taxon>
        <taxon>Spermatophyta</taxon>
        <taxon>Magnoliopsida</taxon>
        <taxon>Liliopsida</taxon>
        <taxon>Poales</taxon>
        <taxon>Poaceae</taxon>
        <taxon>PACMAD clade</taxon>
        <taxon>Panicoideae</taxon>
        <taxon>Andropogonodae</taxon>
        <taxon>Andropogoneae</taxon>
        <taxon>Saccharinae</taxon>
        <taxon>Miscanthus</taxon>
    </lineage>
</organism>
<proteinExistence type="predicted"/>
<dbReference type="Pfam" id="PF13456">
    <property type="entry name" value="RVT_3"/>
    <property type="match status" value="1"/>
</dbReference>
<dbReference type="GO" id="GO:0003676">
    <property type="term" value="F:nucleic acid binding"/>
    <property type="evidence" value="ECO:0007669"/>
    <property type="project" value="InterPro"/>
</dbReference>
<evidence type="ECO:0000256" key="1">
    <source>
        <dbReference type="SAM" id="MobiDB-lite"/>
    </source>
</evidence>
<feature type="region of interest" description="Disordered" evidence="1">
    <location>
        <begin position="1"/>
        <end position="21"/>
    </location>
</feature>
<evidence type="ECO:0000259" key="2">
    <source>
        <dbReference type="Pfam" id="PF13456"/>
    </source>
</evidence>
<dbReference type="CDD" id="cd06222">
    <property type="entry name" value="RNase_H_like"/>
    <property type="match status" value="1"/>
</dbReference>
<dbReference type="Proteomes" id="UP000604825">
    <property type="component" value="Unassembled WGS sequence"/>
</dbReference>
<dbReference type="AlphaFoldDB" id="A0A811NLZ8"/>
<evidence type="ECO:0000313" key="4">
    <source>
        <dbReference type="Proteomes" id="UP000604825"/>
    </source>
</evidence>
<dbReference type="PANTHER" id="PTHR47074">
    <property type="entry name" value="BNAC02G40300D PROTEIN"/>
    <property type="match status" value="1"/>
</dbReference>
<dbReference type="EMBL" id="CAJGYO010000004">
    <property type="protein sequence ID" value="CAD6226817.1"/>
    <property type="molecule type" value="Genomic_DNA"/>
</dbReference>
<dbReference type="GO" id="GO:0004523">
    <property type="term" value="F:RNA-DNA hybrid ribonuclease activity"/>
    <property type="evidence" value="ECO:0007669"/>
    <property type="project" value="InterPro"/>
</dbReference>
<dbReference type="Gene3D" id="3.30.420.10">
    <property type="entry name" value="Ribonuclease H-like superfamily/Ribonuclease H"/>
    <property type="match status" value="1"/>
</dbReference>
<reference evidence="3" key="1">
    <citation type="submission" date="2020-10" db="EMBL/GenBank/DDBJ databases">
        <authorList>
            <person name="Han B."/>
            <person name="Lu T."/>
            <person name="Zhao Q."/>
            <person name="Huang X."/>
            <person name="Zhao Y."/>
        </authorList>
    </citation>
    <scope>NUCLEOTIDE SEQUENCE</scope>
</reference>
<sequence>MTSRRIGKIGDATTANRAWEPPPVGWTKINVDGSFSEEAGEGSAVAVARDSNGCVIITAWRFLEHSGSAPESEALACVEGLRWAVHWGLSRVILETDCAWVVAEGSKTKPRTGLR</sequence>
<dbReference type="InterPro" id="IPR012337">
    <property type="entry name" value="RNaseH-like_sf"/>
</dbReference>
<name>A0A811NLZ8_9POAL</name>
<protein>
    <recommendedName>
        <fullName evidence="2">RNase H type-1 domain-containing protein</fullName>
    </recommendedName>
</protein>
<dbReference type="InterPro" id="IPR002156">
    <property type="entry name" value="RNaseH_domain"/>
</dbReference>
<comment type="caution">
    <text evidence="3">The sequence shown here is derived from an EMBL/GenBank/DDBJ whole genome shotgun (WGS) entry which is preliminary data.</text>
</comment>
<accession>A0A811NLZ8</accession>
<gene>
    <name evidence="3" type="ORF">NCGR_LOCUS18517</name>
</gene>